<comment type="caution">
    <text evidence="3">The sequence shown here is derived from an EMBL/GenBank/DDBJ whole genome shotgun (WGS) entry which is preliminary data.</text>
</comment>
<feature type="signal peptide" evidence="2">
    <location>
        <begin position="1"/>
        <end position="32"/>
    </location>
</feature>
<evidence type="ECO:0000313" key="3">
    <source>
        <dbReference type="EMBL" id="KAF3506793.1"/>
    </source>
</evidence>
<accession>A0A8S9P151</accession>
<dbReference type="Proteomes" id="UP000712600">
    <property type="component" value="Unassembled WGS sequence"/>
</dbReference>
<name>A0A8S9P151_BRACR</name>
<evidence type="ECO:0000256" key="2">
    <source>
        <dbReference type="SAM" id="SignalP"/>
    </source>
</evidence>
<dbReference type="EMBL" id="QGKX02001521">
    <property type="protein sequence ID" value="KAF3506793.1"/>
    <property type="molecule type" value="Genomic_DNA"/>
</dbReference>
<feature type="region of interest" description="Disordered" evidence="1">
    <location>
        <begin position="153"/>
        <end position="172"/>
    </location>
</feature>
<feature type="chain" id="PRO_5035785913" description="UBP-type domain-containing protein" evidence="2">
    <location>
        <begin position="33"/>
        <end position="172"/>
    </location>
</feature>
<sequence length="172" mass="19596">MWSKRCRRTCNRSMMIDMWATCVALYATRACGQKCERTWRHLACDPGHATSHVEHEGRFCSSEDQISSVHTSPRGYSLKIGPVQSSRQYWVLAKSSSINKLFIGIEHYRTENLVMVLLLASHCFLKLEPLSQSWSRKWWARFSLVDHQAQVSHVDMTTPGESGRGPGHGDSD</sequence>
<gene>
    <name evidence="3" type="ORF">F2Q69_00006190</name>
</gene>
<organism evidence="3 4">
    <name type="scientific">Brassica cretica</name>
    <name type="common">Mustard</name>
    <dbReference type="NCBI Taxonomy" id="69181"/>
    <lineage>
        <taxon>Eukaryota</taxon>
        <taxon>Viridiplantae</taxon>
        <taxon>Streptophyta</taxon>
        <taxon>Embryophyta</taxon>
        <taxon>Tracheophyta</taxon>
        <taxon>Spermatophyta</taxon>
        <taxon>Magnoliopsida</taxon>
        <taxon>eudicotyledons</taxon>
        <taxon>Gunneridae</taxon>
        <taxon>Pentapetalae</taxon>
        <taxon>rosids</taxon>
        <taxon>malvids</taxon>
        <taxon>Brassicales</taxon>
        <taxon>Brassicaceae</taxon>
        <taxon>Brassiceae</taxon>
        <taxon>Brassica</taxon>
    </lineage>
</organism>
<dbReference type="AlphaFoldDB" id="A0A8S9P151"/>
<protein>
    <recommendedName>
        <fullName evidence="5">UBP-type domain-containing protein</fullName>
    </recommendedName>
</protein>
<evidence type="ECO:0008006" key="5">
    <source>
        <dbReference type="Google" id="ProtNLM"/>
    </source>
</evidence>
<keyword evidence="2" id="KW-0732">Signal</keyword>
<evidence type="ECO:0000313" key="4">
    <source>
        <dbReference type="Proteomes" id="UP000712600"/>
    </source>
</evidence>
<reference evidence="3" key="1">
    <citation type="submission" date="2019-12" db="EMBL/GenBank/DDBJ databases">
        <title>Genome sequencing and annotation of Brassica cretica.</title>
        <authorList>
            <person name="Studholme D.J."/>
            <person name="Sarris P."/>
        </authorList>
    </citation>
    <scope>NUCLEOTIDE SEQUENCE</scope>
    <source>
        <strain evidence="3">PFS-109/04</strain>
        <tissue evidence="3">Leaf</tissue>
    </source>
</reference>
<evidence type="ECO:0000256" key="1">
    <source>
        <dbReference type="SAM" id="MobiDB-lite"/>
    </source>
</evidence>
<proteinExistence type="predicted"/>